<gene>
    <name evidence="2" type="ORF">ONB1V03_LOCUS16097</name>
</gene>
<dbReference type="InterPro" id="IPR032734">
    <property type="entry name" value="DCAF15_WD40"/>
</dbReference>
<dbReference type="Proteomes" id="UP000728032">
    <property type="component" value="Unassembled WGS sequence"/>
</dbReference>
<feature type="non-terminal residue" evidence="2">
    <location>
        <position position="273"/>
    </location>
</feature>
<dbReference type="Pfam" id="PF14939">
    <property type="entry name" value="DCAF15_WD40"/>
    <property type="match status" value="1"/>
</dbReference>
<dbReference type="EMBL" id="CAJPVJ010017553">
    <property type="protein sequence ID" value="CAG2176664.1"/>
    <property type="molecule type" value="Genomic_DNA"/>
</dbReference>
<dbReference type="OrthoDB" id="6496789at2759"/>
<dbReference type="EMBL" id="OC932378">
    <property type="protein sequence ID" value="CAD7659502.1"/>
    <property type="molecule type" value="Genomic_DNA"/>
</dbReference>
<evidence type="ECO:0000313" key="2">
    <source>
        <dbReference type="EMBL" id="CAD7659502.1"/>
    </source>
</evidence>
<evidence type="ECO:0000259" key="1">
    <source>
        <dbReference type="Pfam" id="PF14939"/>
    </source>
</evidence>
<dbReference type="AlphaFoldDB" id="A0A7R9MFX3"/>
<keyword evidence="3" id="KW-1185">Reference proteome</keyword>
<name>A0A7R9MFX3_9ACAR</name>
<evidence type="ECO:0000313" key="3">
    <source>
        <dbReference type="Proteomes" id="UP000728032"/>
    </source>
</evidence>
<feature type="domain" description="DDB1- and CUL4-associated factor 15 WD40 repeat-containing" evidence="1">
    <location>
        <begin position="36"/>
        <end position="95"/>
    </location>
</feature>
<proteinExistence type="predicted"/>
<protein>
    <recommendedName>
        <fullName evidence="1">DDB1- and CUL4-associated factor 15 WD40 repeat-containing domain-containing protein</fullName>
    </recommendedName>
</protein>
<accession>A0A7R9MFX3</accession>
<sequence>MSARRQHLPSIIDSIRTSGDGLRAGDRSLICSALRREYVLMDLLPNQSFMSHIFIGFTQNGQHFLSYSKSEESNQIRLHIFRFNGDRPLELTASHVIHTGNSFHSTDSFADSSRLFEAVYCYQWSADDNYILTVVAPQYPNSKLMDVTLIRVDRFGSYVVTPGPQTFNCNGFGRIPDFCDDGDESVADDELLCQPKIILSQPKVCSFITDSEIVFFEIKEAANQRTGLLDVRLECQLLDVESHIFGDVFNKHLTNLFNYVSEYELLVYDIKSD</sequence>
<reference evidence="2" key="1">
    <citation type="submission" date="2020-11" db="EMBL/GenBank/DDBJ databases">
        <authorList>
            <person name="Tran Van P."/>
        </authorList>
    </citation>
    <scope>NUCLEOTIDE SEQUENCE</scope>
</reference>
<organism evidence="2">
    <name type="scientific">Oppiella nova</name>
    <dbReference type="NCBI Taxonomy" id="334625"/>
    <lineage>
        <taxon>Eukaryota</taxon>
        <taxon>Metazoa</taxon>
        <taxon>Ecdysozoa</taxon>
        <taxon>Arthropoda</taxon>
        <taxon>Chelicerata</taxon>
        <taxon>Arachnida</taxon>
        <taxon>Acari</taxon>
        <taxon>Acariformes</taxon>
        <taxon>Sarcoptiformes</taxon>
        <taxon>Oribatida</taxon>
        <taxon>Brachypylina</taxon>
        <taxon>Oppioidea</taxon>
        <taxon>Oppiidae</taxon>
        <taxon>Oppiella</taxon>
    </lineage>
</organism>